<dbReference type="EMBL" id="FOLQ01000002">
    <property type="protein sequence ID" value="SFC71213.1"/>
    <property type="molecule type" value="Genomic_DNA"/>
</dbReference>
<feature type="chain" id="PRO_5011617912" evidence="1">
    <location>
        <begin position="24"/>
        <end position="74"/>
    </location>
</feature>
<dbReference type="AlphaFoldDB" id="A0A1I1LLM6"/>
<evidence type="ECO:0000313" key="2">
    <source>
        <dbReference type="EMBL" id="SFC71213.1"/>
    </source>
</evidence>
<dbReference type="RefSeq" id="WP_143100639.1">
    <property type="nucleotide sequence ID" value="NZ_FOLQ01000002.1"/>
</dbReference>
<dbReference type="Proteomes" id="UP000198598">
    <property type="component" value="Unassembled WGS sequence"/>
</dbReference>
<gene>
    <name evidence="2" type="ORF">SAMN05216167_102210</name>
</gene>
<evidence type="ECO:0000256" key="1">
    <source>
        <dbReference type="SAM" id="SignalP"/>
    </source>
</evidence>
<proteinExistence type="predicted"/>
<reference evidence="2 3" key="1">
    <citation type="submission" date="2016-10" db="EMBL/GenBank/DDBJ databases">
        <authorList>
            <person name="de Groot N.N."/>
        </authorList>
    </citation>
    <scope>NUCLEOTIDE SEQUENCE [LARGE SCALE GENOMIC DNA]</scope>
    <source>
        <strain evidence="2 3">DSM 26130</strain>
    </source>
</reference>
<feature type="signal peptide" evidence="1">
    <location>
        <begin position="1"/>
        <end position="23"/>
    </location>
</feature>
<accession>A0A1I1LLM6</accession>
<organism evidence="2 3">
    <name type="scientific">Spirosoma endophyticum</name>
    <dbReference type="NCBI Taxonomy" id="662367"/>
    <lineage>
        <taxon>Bacteria</taxon>
        <taxon>Pseudomonadati</taxon>
        <taxon>Bacteroidota</taxon>
        <taxon>Cytophagia</taxon>
        <taxon>Cytophagales</taxon>
        <taxon>Cytophagaceae</taxon>
        <taxon>Spirosoma</taxon>
    </lineage>
</organism>
<keyword evidence="1" id="KW-0732">Signal</keyword>
<sequence length="74" mass="8786">MRRTKVRLPFLFLLVMPVLPSNGVSVTVPRRFLPDQVWATNGRLNQVRVDQFSPYTGEKRNLEWGEWLFIVERQ</sequence>
<name>A0A1I1LLM6_9BACT</name>
<evidence type="ECO:0000313" key="3">
    <source>
        <dbReference type="Proteomes" id="UP000198598"/>
    </source>
</evidence>
<protein>
    <submittedName>
        <fullName evidence="2">Uncharacterized protein</fullName>
    </submittedName>
</protein>
<keyword evidence="3" id="KW-1185">Reference proteome</keyword>